<dbReference type="WBParaSite" id="nRc.2.0.1.t07029-RA">
    <property type="protein sequence ID" value="nRc.2.0.1.t07029-RA"/>
    <property type="gene ID" value="nRc.2.0.1.g07029"/>
</dbReference>
<dbReference type="WBParaSite" id="nRc.2.0.1.t09882-RA">
    <property type="protein sequence ID" value="nRc.2.0.1.t09882-RA"/>
    <property type="gene ID" value="nRc.2.0.1.g09882"/>
</dbReference>
<organism evidence="2 3">
    <name type="scientific">Romanomermis culicivorax</name>
    <name type="common">Nematode worm</name>
    <dbReference type="NCBI Taxonomy" id="13658"/>
    <lineage>
        <taxon>Eukaryota</taxon>
        <taxon>Metazoa</taxon>
        <taxon>Ecdysozoa</taxon>
        <taxon>Nematoda</taxon>
        <taxon>Enoplea</taxon>
        <taxon>Dorylaimia</taxon>
        <taxon>Mermithida</taxon>
        <taxon>Mermithoidea</taxon>
        <taxon>Mermithidae</taxon>
        <taxon>Romanomermis</taxon>
    </lineage>
</organism>
<protein>
    <submittedName>
        <fullName evidence="3 4">Uncharacterized protein</fullName>
    </submittedName>
</protein>
<feature type="region of interest" description="Disordered" evidence="1">
    <location>
        <begin position="34"/>
        <end position="70"/>
    </location>
</feature>
<evidence type="ECO:0000256" key="1">
    <source>
        <dbReference type="SAM" id="MobiDB-lite"/>
    </source>
</evidence>
<name>A0A915I004_ROMCU</name>
<keyword evidence="2" id="KW-1185">Reference proteome</keyword>
<evidence type="ECO:0000313" key="2">
    <source>
        <dbReference type="Proteomes" id="UP000887565"/>
    </source>
</evidence>
<dbReference type="Proteomes" id="UP000887565">
    <property type="component" value="Unplaced"/>
</dbReference>
<reference evidence="3 4" key="1">
    <citation type="submission" date="2022-11" db="UniProtKB">
        <authorList>
            <consortium name="WormBaseParasite"/>
        </authorList>
    </citation>
    <scope>IDENTIFICATION</scope>
</reference>
<evidence type="ECO:0000313" key="3">
    <source>
        <dbReference type="WBParaSite" id="nRc.2.0.1.t07029-RA"/>
    </source>
</evidence>
<dbReference type="AlphaFoldDB" id="A0A915I004"/>
<accession>A0A915I004</accession>
<sequence>MDEANGSVIGLDQTRWVVQSASFVEQQGEMGGLDSINATEFFGPNTRNPSQDESGDIRGMGGRGSLKFMP</sequence>
<evidence type="ECO:0000313" key="4">
    <source>
        <dbReference type="WBParaSite" id="nRc.2.0.1.t09882-RA"/>
    </source>
</evidence>
<proteinExistence type="predicted"/>